<reference evidence="4" key="1">
    <citation type="journal article" date="2020" name="mSystems">
        <title>Genome- and Community-Level Interaction Insights into Carbon Utilization and Element Cycling Functions of Hydrothermarchaeota in Hydrothermal Sediment.</title>
        <authorList>
            <person name="Zhou Z."/>
            <person name="Liu Y."/>
            <person name="Xu W."/>
            <person name="Pan J."/>
            <person name="Luo Z.H."/>
            <person name="Li M."/>
        </authorList>
    </citation>
    <scope>NUCLEOTIDE SEQUENCE [LARGE SCALE GENOMIC DNA]</scope>
    <source>
        <strain evidence="4">SpSt-402</strain>
    </source>
</reference>
<dbReference type="EMBL" id="DSRD01000875">
    <property type="protein sequence ID" value="HGW95400.1"/>
    <property type="molecule type" value="Genomic_DNA"/>
</dbReference>
<dbReference type="PROSITE" id="PS50110">
    <property type="entry name" value="RESPONSE_REGULATORY"/>
    <property type="match status" value="1"/>
</dbReference>
<accession>A0A832H3F9</accession>
<evidence type="ECO:0000259" key="3">
    <source>
        <dbReference type="PROSITE" id="PS50110"/>
    </source>
</evidence>
<dbReference type="AlphaFoldDB" id="A0A832H3F9"/>
<dbReference type="InterPro" id="IPR011006">
    <property type="entry name" value="CheY-like_superfamily"/>
</dbReference>
<sequence>MITFMYRIAIVDDNDTWCFVMAHLLRQHHYKVSTFTDAYSFQREAGSFDLAIIDFSIPPRRYQVAIDGPELISQLKRQLPHPPLFILISSFFMDDILSQAPELCPDADACMSKNIESAELLQTIRKLLATRQSPIEDSNSFSQSSYISRFHRNSALNK</sequence>
<evidence type="ECO:0000313" key="4">
    <source>
        <dbReference type="EMBL" id="HGW95400.1"/>
    </source>
</evidence>
<feature type="modified residue" description="4-aspartylphosphate" evidence="2">
    <location>
        <position position="54"/>
    </location>
</feature>
<keyword evidence="1 2" id="KW-0597">Phosphoprotein</keyword>
<dbReference type="Pfam" id="PF00072">
    <property type="entry name" value="Response_reg"/>
    <property type="match status" value="1"/>
</dbReference>
<dbReference type="InterPro" id="IPR050595">
    <property type="entry name" value="Bact_response_regulator"/>
</dbReference>
<proteinExistence type="predicted"/>
<dbReference type="PANTHER" id="PTHR44591:SF3">
    <property type="entry name" value="RESPONSE REGULATORY DOMAIN-CONTAINING PROTEIN"/>
    <property type="match status" value="1"/>
</dbReference>
<dbReference type="Gene3D" id="3.40.50.2300">
    <property type="match status" value="1"/>
</dbReference>
<name>A0A832H3F9_9CYAN</name>
<dbReference type="InterPro" id="IPR001789">
    <property type="entry name" value="Sig_transdc_resp-reg_receiver"/>
</dbReference>
<dbReference type="GO" id="GO:0000160">
    <property type="term" value="P:phosphorelay signal transduction system"/>
    <property type="evidence" value="ECO:0007669"/>
    <property type="project" value="InterPro"/>
</dbReference>
<dbReference type="SUPFAM" id="SSF52172">
    <property type="entry name" value="CheY-like"/>
    <property type="match status" value="1"/>
</dbReference>
<evidence type="ECO:0000256" key="2">
    <source>
        <dbReference type="PROSITE-ProRule" id="PRU00169"/>
    </source>
</evidence>
<organism evidence="4">
    <name type="scientific">Oscillatoriales cyanobacterium SpSt-402</name>
    <dbReference type="NCBI Taxonomy" id="2282168"/>
    <lineage>
        <taxon>Bacteria</taxon>
        <taxon>Bacillati</taxon>
        <taxon>Cyanobacteriota</taxon>
        <taxon>Cyanophyceae</taxon>
        <taxon>Oscillatoriophycideae</taxon>
        <taxon>Oscillatoriales</taxon>
    </lineage>
</organism>
<evidence type="ECO:0000256" key="1">
    <source>
        <dbReference type="ARBA" id="ARBA00022553"/>
    </source>
</evidence>
<gene>
    <name evidence="4" type="ORF">ENR47_14155</name>
</gene>
<feature type="domain" description="Response regulatory" evidence="3">
    <location>
        <begin position="7"/>
        <end position="128"/>
    </location>
</feature>
<protein>
    <submittedName>
        <fullName evidence="4">Response regulator</fullName>
    </submittedName>
</protein>
<comment type="caution">
    <text evidence="4">The sequence shown here is derived from an EMBL/GenBank/DDBJ whole genome shotgun (WGS) entry which is preliminary data.</text>
</comment>
<dbReference type="PANTHER" id="PTHR44591">
    <property type="entry name" value="STRESS RESPONSE REGULATOR PROTEIN 1"/>
    <property type="match status" value="1"/>
</dbReference>
<dbReference type="SMART" id="SM00448">
    <property type="entry name" value="REC"/>
    <property type="match status" value="1"/>
</dbReference>